<organism evidence="3 4">
    <name type="scientific">Pteropus alecto</name>
    <name type="common">Black flying fox</name>
    <dbReference type="NCBI Taxonomy" id="9402"/>
    <lineage>
        <taxon>Eukaryota</taxon>
        <taxon>Metazoa</taxon>
        <taxon>Chordata</taxon>
        <taxon>Craniata</taxon>
        <taxon>Vertebrata</taxon>
        <taxon>Euteleostomi</taxon>
        <taxon>Mammalia</taxon>
        <taxon>Eutheria</taxon>
        <taxon>Laurasiatheria</taxon>
        <taxon>Chiroptera</taxon>
        <taxon>Yinpterochiroptera</taxon>
        <taxon>Pteropodoidea</taxon>
        <taxon>Pteropodidae</taxon>
        <taxon>Pteropodinae</taxon>
        <taxon>Pteropus</taxon>
    </lineage>
</organism>
<dbReference type="InParanoid" id="L5JVY3"/>
<evidence type="ECO:0000256" key="1">
    <source>
        <dbReference type="SAM" id="SignalP"/>
    </source>
</evidence>
<keyword evidence="1" id="KW-0732">Signal</keyword>
<dbReference type="Pfam" id="PF08487">
    <property type="entry name" value="VIT"/>
    <property type="match status" value="1"/>
</dbReference>
<proteinExistence type="predicted"/>
<evidence type="ECO:0000313" key="4">
    <source>
        <dbReference type="Proteomes" id="UP000010552"/>
    </source>
</evidence>
<dbReference type="PANTHER" id="PTHR10338:SF155">
    <property type="entry name" value="INTER-ALPHA-TRYPSIN INHIBITOR HEAVY CHAIN H6"/>
    <property type="match status" value="1"/>
</dbReference>
<feature type="signal peptide" evidence="1">
    <location>
        <begin position="1"/>
        <end position="23"/>
    </location>
</feature>
<sequence>MSGWRCLISVSFLLTILLELTYQGPPAPLLMMSYSMRSTVVFHCAHTLVASVLLNPHAEAHEAIFDLDLPHLAFISNFTMTINNTVYIAEVKEKHQAKKIYEEVHQQGKTAAHVGIRDRESEKFRISTNLAAGTEGPFTLAYEKLLQGHQG</sequence>
<dbReference type="InterPro" id="IPR013694">
    <property type="entry name" value="VIT"/>
</dbReference>
<dbReference type="PANTHER" id="PTHR10338">
    <property type="entry name" value="INTER-ALPHA-TRYPSIN INHIBITOR HEAVY CHAIN FAMILY MEMBER"/>
    <property type="match status" value="1"/>
</dbReference>
<dbReference type="EMBL" id="KB031120">
    <property type="protein sequence ID" value="ELK02646.1"/>
    <property type="molecule type" value="Genomic_DNA"/>
</dbReference>
<reference evidence="4" key="1">
    <citation type="journal article" date="2013" name="Science">
        <title>Comparative analysis of bat genomes provides insight into the evolution of flight and immunity.</title>
        <authorList>
            <person name="Zhang G."/>
            <person name="Cowled C."/>
            <person name="Shi Z."/>
            <person name="Huang Z."/>
            <person name="Bishop-Lilly K.A."/>
            <person name="Fang X."/>
            <person name="Wynne J.W."/>
            <person name="Xiong Z."/>
            <person name="Baker M.L."/>
            <person name="Zhao W."/>
            <person name="Tachedjian M."/>
            <person name="Zhu Y."/>
            <person name="Zhou P."/>
            <person name="Jiang X."/>
            <person name="Ng J."/>
            <person name="Yang L."/>
            <person name="Wu L."/>
            <person name="Xiao J."/>
            <person name="Feng Y."/>
            <person name="Chen Y."/>
            <person name="Sun X."/>
            <person name="Zhang Y."/>
            <person name="Marsh G.A."/>
            <person name="Crameri G."/>
            <person name="Broder C.C."/>
            <person name="Frey K.G."/>
            <person name="Wang L.F."/>
            <person name="Wang J."/>
        </authorList>
    </citation>
    <scope>NUCLEOTIDE SEQUENCE [LARGE SCALE GENOMIC DNA]</scope>
</reference>
<dbReference type="STRING" id="9402.L5JVY3"/>
<dbReference type="InterPro" id="IPR050934">
    <property type="entry name" value="ITIH"/>
</dbReference>
<dbReference type="Proteomes" id="UP000010552">
    <property type="component" value="Unassembled WGS sequence"/>
</dbReference>
<keyword evidence="4" id="KW-1185">Reference proteome</keyword>
<name>L5JVY3_PTEAL</name>
<evidence type="ECO:0000313" key="3">
    <source>
        <dbReference type="EMBL" id="ELK02646.1"/>
    </source>
</evidence>
<protein>
    <submittedName>
        <fullName evidence="3">Inter-alpha-trypsin inhibitor heavy chain H5-like protein</fullName>
    </submittedName>
</protein>
<feature type="chain" id="PRO_5003968552" evidence="1">
    <location>
        <begin position="24"/>
        <end position="151"/>
    </location>
</feature>
<gene>
    <name evidence="3" type="ORF">PAL_GLEAN10001140</name>
</gene>
<dbReference type="AlphaFoldDB" id="L5JVY3"/>
<evidence type="ECO:0000259" key="2">
    <source>
        <dbReference type="PROSITE" id="PS51468"/>
    </source>
</evidence>
<dbReference type="PROSITE" id="PS51468">
    <property type="entry name" value="VIT"/>
    <property type="match status" value="1"/>
</dbReference>
<accession>L5JVY3</accession>
<dbReference type="SMART" id="SM00609">
    <property type="entry name" value="VIT"/>
    <property type="match status" value="1"/>
</dbReference>
<feature type="domain" description="VIT" evidence="2">
    <location>
        <begin position="15"/>
        <end position="144"/>
    </location>
</feature>